<reference evidence="1" key="1">
    <citation type="submission" date="2020-05" db="EMBL/GenBank/DDBJ databases">
        <authorList>
            <person name="Chiriac C."/>
            <person name="Salcher M."/>
            <person name="Ghai R."/>
            <person name="Kavagutti S V."/>
        </authorList>
    </citation>
    <scope>NUCLEOTIDE SEQUENCE</scope>
</reference>
<name>A0A6J7XAR5_9CAUD</name>
<dbReference type="SUPFAM" id="SSF50104">
    <property type="entry name" value="Translation proteins SH3-like domain"/>
    <property type="match status" value="1"/>
</dbReference>
<accession>A0A6J7XAR5</accession>
<dbReference type="EMBL" id="LR798349">
    <property type="protein sequence ID" value="CAB5226012.1"/>
    <property type="molecule type" value="Genomic_DNA"/>
</dbReference>
<gene>
    <name evidence="1" type="ORF">UFOVP754_27</name>
</gene>
<proteinExistence type="predicted"/>
<dbReference type="InterPro" id="IPR008991">
    <property type="entry name" value="Translation_prot_SH3-like_sf"/>
</dbReference>
<sequence length="50" mass="5667">MKVGQIVTGTTGDKKGLQGEIFAIDSEKQRVQIKWPRGYMKTWVKITSVK</sequence>
<organism evidence="1">
    <name type="scientific">uncultured Caudovirales phage</name>
    <dbReference type="NCBI Taxonomy" id="2100421"/>
    <lineage>
        <taxon>Viruses</taxon>
        <taxon>Duplodnaviria</taxon>
        <taxon>Heunggongvirae</taxon>
        <taxon>Uroviricota</taxon>
        <taxon>Caudoviricetes</taxon>
        <taxon>Peduoviridae</taxon>
        <taxon>Maltschvirus</taxon>
        <taxon>Maltschvirus maltsch</taxon>
    </lineage>
</organism>
<protein>
    <submittedName>
        <fullName evidence="1">Uncharacterized protein</fullName>
    </submittedName>
</protein>
<evidence type="ECO:0000313" key="1">
    <source>
        <dbReference type="EMBL" id="CAB5226012.1"/>
    </source>
</evidence>